<dbReference type="Pfam" id="PF12833">
    <property type="entry name" value="HTH_18"/>
    <property type="match status" value="1"/>
</dbReference>
<dbReference type="Gene3D" id="1.10.10.60">
    <property type="entry name" value="Homeodomain-like"/>
    <property type="match status" value="1"/>
</dbReference>
<dbReference type="InterPro" id="IPR018060">
    <property type="entry name" value="HTH_AraC"/>
</dbReference>
<name>A0A9D1D186_9FIRM</name>
<comment type="caution">
    <text evidence="5">The sequence shown here is derived from an EMBL/GenBank/DDBJ whole genome shotgun (WGS) entry which is preliminary data.</text>
</comment>
<protein>
    <submittedName>
        <fullName evidence="5">Helix-turn-helix transcriptional regulator</fullName>
    </submittedName>
</protein>
<dbReference type="PANTHER" id="PTHR43280">
    <property type="entry name" value="ARAC-FAMILY TRANSCRIPTIONAL REGULATOR"/>
    <property type="match status" value="1"/>
</dbReference>
<gene>
    <name evidence="5" type="ORF">IAB26_02780</name>
</gene>
<feature type="domain" description="HTH araC/xylS-type" evidence="4">
    <location>
        <begin position="187"/>
        <end position="285"/>
    </location>
</feature>
<dbReference type="SUPFAM" id="SSF51215">
    <property type="entry name" value="Regulatory protein AraC"/>
    <property type="match status" value="1"/>
</dbReference>
<reference evidence="5" key="1">
    <citation type="submission" date="2020-10" db="EMBL/GenBank/DDBJ databases">
        <authorList>
            <person name="Gilroy R."/>
        </authorList>
    </citation>
    <scope>NUCLEOTIDE SEQUENCE</scope>
    <source>
        <strain evidence="5">ChiSjej3B21-11622</strain>
    </source>
</reference>
<evidence type="ECO:0000256" key="3">
    <source>
        <dbReference type="ARBA" id="ARBA00023163"/>
    </source>
</evidence>
<dbReference type="InterPro" id="IPR020449">
    <property type="entry name" value="Tscrpt_reg_AraC-type_HTH"/>
</dbReference>
<dbReference type="AlphaFoldDB" id="A0A9D1D186"/>
<dbReference type="SMART" id="SM00342">
    <property type="entry name" value="HTH_ARAC"/>
    <property type="match status" value="1"/>
</dbReference>
<dbReference type="InterPro" id="IPR018062">
    <property type="entry name" value="HTH_AraC-typ_CS"/>
</dbReference>
<proteinExistence type="predicted"/>
<dbReference type="PROSITE" id="PS01124">
    <property type="entry name" value="HTH_ARAC_FAMILY_2"/>
    <property type="match status" value="1"/>
</dbReference>
<keyword evidence="1" id="KW-0805">Transcription regulation</keyword>
<evidence type="ECO:0000313" key="5">
    <source>
        <dbReference type="EMBL" id="HIQ95464.1"/>
    </source>
</evidence>
<dbReference type="GO" id="GO:0043565">
    <property type="term" value="F:sequence-specific DNA binding"/>
    <property type="evidence" value="ECO:0007669"/>
    <property type="project" value="InterPro"/>
</dbReference>
<dbReference type="PROSITE" id="PS00041">
    <property type="entry name" value="HTH_ARAC_FAMILY_1"/>
    <property type="match status" value="1"/>
</dbReference>
<evidence type="ECO:0000313" key="6">
    <source>
        <dbReference type="Proteomes" id="UP000886886"/>
    </source>
</evidence>
<accession>A0A9D1D186</accession>
<dbReference type="InterPro" id="IPR037923">
    <property type="entry name" value="HTH-like"/>
</dbReference>
<dbReference type="PANTHER" id="PTHR43280:SF28">
    <property type="entry name" value="HTH-TYPE TRANSCRIPTIONAL ACTIVATOR RHAS"/>
    <property type="match status" value="1"/>
</dbReference>
<sequence>MDYEGVVLKEEIQVEKIVTVHYFEYMKNFCFPGEFHDFWEFQCVDKGEVHVLDHTLQAGQVIFHQPNEFHNLVANGEIAPNVVVVAFECHSPAMKFFEGKILEITDNERNLLGMIISEARRCFATPLDDPYLAKMKKKDKPSFASEQLIKLYLESFLLYMIRRHLPETAEGYEDGFERPISNSFIYQKIIAYLKEHIRGYVTIDDICRENLIGRSQLQKVFREQHNCGVIDYFTRLKVEYAKQLIREQNQNFTQIAEYLGYSSIHYFSRQFKKITGMTPSEYTNSIKALSERK</sequence>
<dbReference type="SUPFAM" id="SSF46689">
    <property type="entry name" value="Homeodomain-like"/>
    <property type="match status" value="1"/>
</dbReference>
<dbReference type="InterPro" id="IPR009057">
    <property type="entry name" value="Homeodomain-like_sf"/>
</dbReference>
<keyword evidence="2" id="KW-0238">DNA-binding</keyword>
<evidence type="ECO:0000259" key="4">
    <source>
        <dbReference type="PROSITE" id="PS01124"/>
    </source>
</evidence>
<dbReference type="EMBL" id="DVFT01000037">
    <property type="protein sequence ID" value="HIQ95464.1"/>
    <property type="molecule type" value="Genomic_DNA"/>
</dbReference>
<keyword evidence="3" id="KW-0804">Transcription</keyword>
<evidence type="ECO:0000256" key="2">
    <source>
        <dbReference type="ARBA" id="ARBA00023125"/>
    </source>
</evidence>
<dbReference type="Proteomes" id="UP000886886">
    <property type="component" value="Unassembled WGS sequence"/>
</dbReference>
<organism evidence="5 6">
    <name type="scientific">Candidatus Limivivens merdigallinarum</name>
    <dbReference type="NCBI Taxonomy" id="2840859"/>
    <lineage>
        <taxon>Bacteria</taxon>
        <taxon>Bacillati</taxon>
        <taxon>Bacillota</taxon>
        <taxon>Clostridia</taxon>
        <taxon>Lachnospirales</taxon>
        <taxon>Lachnospiraceae</taxon>
        <taxon>Lachnospiraceae incertae sedis</taxon>
        <taxon>Candidatus Limivivens</taxon>
    </lineage>
</organism>
<dbReference type="GO" id="GO:0003700">
    <property type="term" value="F:DNA-binding transcription factor activity"/>
    <property type="evidence" value="ECO:0007669"/>
    <property type="project" value="InterPro"/>
</dbReference>
<reference evidence="5" key="2">
    <citation type="journal article" date="2021" name="PeerJ">
        <title>Extensive microbial diversity within the chicken gut microbiome revealed by metagenomics and culture.</title>
        <authorList>
            <person name="Gilroy R."/>
            <person name="Ravi A."/>
            <person name="Getino M."/>
            <person name="Pursley I."/>
            <person name="Horton D.L."/>
            <person name="Alikhan N.F."/>
            <person name="Baker D."/>
            <person name="Gharbi K."/>
            <person name="Hall N."/>
            <person name="Watson M."/>
            <person name="Adriaenssens E.M."/>
            <person name="Foster-Nyarko E."/>
            <person name="Jarju S."/>
            <person name="Secka A."/>
            <person name="Antonio M."/>
            <person name="Oren A."/>
            <person name="Chaudhuri R.R."/>
            <person name="La Ragione R."/>
            <person name="Hildebrand F."/>
            <person name="Pallen M.J."/>
        </authorList>
    </citation>
    <scope>NUCLEOTIDE SEQUENCE</scope>
    <source>
        <strain evidence="5">ChiSjej3B21-11622</strain>
    </source>
</reference>
<evidence type="ECO:0000256" key="1">
    <source>
        <dbReference type="ARBA" id="ARBA00023015"/>
    </source>
</evidence>
<dbReference type="PRINTS" id="PR00032">
    <property type="entry name" value="HTHARAC"/>
</dbReference>